<evidence type="ECO:0000256" key="1">
    <source>
        <dbReference type="SAM" id="SignalP"/>
    </source>
</evidence>
<gene>
    <name evidence="2" type="ORF">Bhyg_03672</name>
</gene>
<accession>A0A9Q0S7Q3</accession>
<reference evidence="2" key="1">
    <citation type="submission" date="2022-07" db="EMBL/GenBank/DDBJ databases">
        <authorList>
            <person name="Trinca V."/>
            <person name="Uliana J.V.C."/>
            <person name="Torres T.T."/>
            <person name="Ward R.J."/>
            <person name="Monesi N."/>
        </authorList>
    </citation>
    <scope>NUCLEOTIDE SEQUENCE</scope>
    <source>
        <strain evidence="2">HSMRA1968</strain>
        <tissue evidence="2">Whole embryos</tissue>
    </source>
</reference>
<proteinExistence type="predicted"/>
<evidence type="ECO:0000313" key="2">
    <source>
        <dbReference type="EMBL" id="KAJ6648444.1"/>
    </source>
</evidence>
<organism evidence="2 3">
    <name type="scientific">Pseudolycoriella hygida</name>
    <dbReference type="NCBI Taxonomy" id="35572"/>
    <lineage>
        <taxon>Eukaryota</taxon>
        <taxon>Metazoa</taxon>
        <taxon>Ecdysozoa</taxon>
        <taxon>Arthropoda</taxon>
        <taxon>Hexapoda</taxon>
        <taxon>Insecta</taxon>
        <taxon>Pterygota</taxon>
        <taxon>Neoptera</taxon>
        <taxon>Endopterygota</taxon>
        <taxon>Diptera</taxon>
        <taxon>Nematocera</taxon>
        <taxon>Sciaroidea</taxon>
        <taxon>Sciaridae</taxon>
        <taxon>Pseudolycoriella</taxon>
    </lineage>
</organism>
<feature type="signal peptide" evidence="1">
    <location>
        <begin position="1"/>
        <end position="21"/>
    </location>
</feature>
<feature type="chain" id="PRO_5040515138" evidence="1">
    <location>
        <begin position="22"/>
        <end position="83"/>
    </location>
</feature>
<dbReference type="AlphaFoldDB" id="A0A9Q0S7Q3"/>
<protein>
    <submittedName>
        <fullName evidence="2">Uncharacterized protein</fullName>
    </submittedName>
</protein>
<name>A0A9Q0S7Q3_9DIPT</name>
<dbReference type="EMBL" id="WJQU01000001">
    <property type="protein sequence ID" value="KAJ6648444.1"/>
    <property type="molecule type" value="Genomic_DNA"/>
</dbReference>
<keyword evidence="3" id="KW-1185">Reference proteome</keyword>
<keyword evidence="1" id="KW-0732">Signal</keyword>
<evidence type="ECO:0000313" key="3">
    <source>
        <dbReference type="Proteomes" id="UP001151699"/>
    </source>
</evidence>
<dbReference type="Proteomes" id="UP001151699">
    <property type="component" value="Chromosome A"/>
</dbReference>
<comment type="caution">
    <text evidence="2">The sequence shown here is derived from an EMBL/GenBank/DDBJ whole genome shotgun (WGS) entry which is preliminary data.</text>
</comment>
<sequence length="83" mass="9373">MNRSLLAVFAVLIVTVAYSDAYCSYHPFKFRQSGPFGKVNFDDYWCWLDLDCSIKEDGPYAGNYICDGQRAPTFYECEGACGT</sequence>